<dbReference type="GO" id="GO:0004371">
    <property type="term" value="F:glycerone kinase activity"/>
    <property type="evidence" value="ECO:0007669"/>
    <property type="project" value="InterPro"/>
</dbReference>
<name>A0A1I1H2U4_9RHOB</name>
<dbReference type="GO" id="GO:0005524">
    <property type="term" value="F:ATP binding"/>
    <property type="evidence" value="ECO:0007669"/>
    <property type="project" value="UniProtKB-KW"/>
</dbReference>
<dbReference type="EMBL" id="FOLG01000008">
    <property type="protein sequence ID" value="SFC69403.1"/>
    <property type="molecule type" value="Genomic_DNA"/>
</dbReference>
<dbReference type="InterPro" id="IPR050861">
    <property type="entry name" value="Dihydroxyacetone_Kinase"/>
</dbReference>
<dbReference type="GO" id="GO:0019563">
    <property type="term" value="P:glycerol catabolic process"/>
    <property type="evidence" value="ECO:0007669"/>
    <property type="project" value="TreeGrafter"/>
</dbReference>
<dbReference type="EMBL" id="FOLG01000006">
    <property type="protein sequence ID" value="SFC54167.1"/>
    <property type="molecule type" value="Genomic_DNA"/>
</dbReference>
<dbReference type="InterPro" id="IPR036117">
    <property type="entry name" value="DhaL_dom_sf"/>
</dbReference>
<dbReference type="InterPro" id="IPR004006">
    <property type="entry name" value="DhaK_dom"/>
</dbReference>
<dbReference type="Proteomes" id="UP000198728">
    <property type="component" value="Unassembled WGS sequence"/>
</dbReference>
<dbReference type="RefSeq" id="WP_093359998.1">
    <property type="nucleotide sequence ID" value="NZ_FOLG01000003.1"/>
</dbReference>
<accession>A0A1I1H2U4</accession>
<evidence type="ECO:0000256" key="5">
    <source>
        <dbReference type="SAM" id="MobiDB-lite"/>
    </source>
</evidence>
<dbReference type="Pfam" id="PF02734">
    <property type="entry name" value="Dak2"/>
    <property type="match status" value="1"/>
</dbReference>
<dbReference type="PANTHER" id="PTHR28629">
    <property type="entry name" value="TRIOKINASE/FMN CYCLASE"/>
    <property type="match status" value="1"/>
</dbReference>
<dbReference type="OrthoDB" id="9806345at2"/>
<dbReference type="InterPro" id="IPR004007">
    <property type="entry name" value="DhaL_dom"/>
</dbReference>
<reference evidence="8 11" key="1">
    <citation type="submission" date="2016-10" db="EMBL/GenBank/DDBJ databases">
        <authorList>
            <person name="de Groot N.N."/>
        </authorList>
    </citation>
    <scope>NUCLEOTIDE SEQUENCE [LARGE SCALE GENOMIC DNA]</scope>
    <source>
        <strain evidence="8 11">DSM 19548</strain>
    </source>
</reference>
<protein>
    <submittedName>
        <fullName evidence="8">Homodimeric dihydroxyacetone kinase</fullName>
    </submittedName>
</protein>
<evidence type="ECO:0000313" key="9">
    <source>
        <dbReference type="EMBL" id="SFC54167.1"/>
    </source>
</evidence>
<organism evidence="8 11">
    <name type="scientific">Tropicimonas isoalkanivorans</name>
    <dbReference type="NCBI Taxonomy" id="441112"/>
    <lineage>
        <taxon>Bacteria</taxon>
        <taxon>Pseudomonadati</taxon>
        <taxon>Pseudomonadota</taxon>
        <taxon>Alphaproteobacteria</taxon>
        <taxon>Rhodobacterales</taxon>
        <taxon>Roseobacteraceae</taxon>
        <taxon>Tropicimonas</taxon>
    </lineage>
</organism>
<dbReference type="PROSITE" id="PS51481">
    <property type="entry name" value="DHAK"/>
    <property type="match status" value="1"/>
</dbReference>
<evidence type="ECO:0000256" key="4">
    <source>
        <dbReference type="ARBA" id="ARBA00022840"/>
    </source>
</evidence>
<evidence type="ECO:0000313" key="8">
    <source>
        <dbReference type="EMBL" id="SFC18244.1"/>
    </source>
</evidence>
<evidence type="ECO:0000259" key="7">
    <source>
        <dbReference type="PROSITE" id="PS51481"/>
    </source>
</evidence>
<dbReference type="AlphaFoldDB" id="A0A1I1H2U4"/>
<dbReference type="STRING" id="441112.SAMN04488094_1031"/>
<dbReference type="PANTHER" id="PTHR28629:SF4">
    <property type="entry name" value="TRIOKINASE_FMN CYCLASE"/>
    <property type="match status" value="1"/>
</dbReference>
<proteinExistence type="predicted"/>
<dbReference type="SMART" id="SM01120">
    <property type="entry name" value="Dak2"/>
    <property type="match status" value="1"/>
</dbReference>
<dbReference type="PROSITE" id="PS51480">
    <property type="entry name" value="DHAL"/>
    <property type="match status" value="1"/>
</dbReference>
<dbReference type="SUPFAM" id="SSF82549">
    <property type="entry name" value="DAK1/DegV-like"/>
    <property type="match status" value="1"/>
</dbReference>
<feature type="domain" description="DhaL" evidence="6">
    <location>
        <begin position="380"/>
        <end position="581"/>
    </location>
</feature>
<evidence type="ECO:0000256" key="2">
    <source>
        <dbReference type="ARBA" id="ARBA00022741"/>
    </source>
</evidence>
<evidence type="ECO:0000256" key="1">
    <source>
        <dbReference type="ARBA" id="ARBA00022679"/>
    </source>
</evidence>
<dbReference type="NCBIfam" id="TIGR02365">
    <property type="entry name" value="dha_L_ycgS"/>
    <property type="match status" value="1"/>
</dbReference>
<dbReference type="Gene3D" id="3.40.50.10440">
    <property type="entry name" value="Dihydroxyacetone kinase, domain 1"/>
    <property type="match status" value="1"/>
</dbReference>
<keyword evidence="2" id="KW-0547">Nucleotide-binding</keyword>
<feature type="region of interest" description="Disordered" evidence="5">
    <location>
        <begin position="538"/>
        <end position="564"/>
    </location>
</feature>
<keyword evidence="1" id="KW-0808">Transferase</keyword>
<dbReference type="Gene3D" id="3.30.1180.20">
    <property type="entry name" value="Dihydroxyacetone kinase, domain 2"/>
    <property type="match status" value="1"/>
</dbReference>
<sequence length="588" mass="60582">MSETRDHATKKLMNSPEAIIPEMIEGMLSAHPDLLRLEGETGRAVVAVDGPRDGKVGIVVGGGSGHEPAFAGYVGRGLADAAAVGNVFASPSPEHIKEAAMAADGGAGVVFLYGNYTGDVLNFDMAAEECAEIGIDVRSVAVIDDVASAPPERAGERRGIAGDFFVFKVAGAAADMGLSLFEVEAAARRANAATLSMGVALSACSMPQTLKPNFEIGDDEMEIGMGLHGEPGMRRAKVDTADSVTDEMMEKILGEMPLAAGDEVAVLVNGLGSTGPMELYLVHRRVAQILAERQVTIHHSWVGEYCTSLEMAGASVTLMKLDTDLKRLLDHPCRTPALTVGAPPAPVAGATRTARDYAAAARAESVDRASLEAGGTVTPELFRAMMQAAGEAIAREKDHLSELDGVIGDGDHGVTMDIGWTAVRAELAAATPEDTISQTCTRAAKAFLDAVGASSGPLYATAFNTAGKAVADRLNLDAEATAAWVEGMLDGILSRGGAAPGDKTMIDAWKPAAEAARKAAKDGADALGVLQAAAEGAKAGAEATRDMESRRGRSKKLGTRSIGHVDPGAASTHVVLAAMTEALATGTA</sequence>
<evidence type="ECO:0000259" key="6">
    <source>
        <dbReference type="PROSITE" id="PS51480"/>
    </source>
</evidence>
<feature type="domain" description="DhaK" evidence="7">
    <location>
        <begin position="15"/>
        <end position="338"/>
    </location>
</feature>
<dbReference type="GO" id="GO:0005829">
    <property type="term" value="C:cytosol"/>
    <property type="evidence" value="ECO:0007669"/>
    <property type="project" value="TreeGrafter"/>
</dbReference>
<keyword evidence="3 8" id="KW-0418">Kinase</keyword>
<dbReference type="FunFam" id="3.40.50.10440:FF:000001">
    <property type="entry name" value="Dihydroxyacetone kinase, DhaK subunit"/>
    <property type="match status" value="1"/>
</dbReference>
<dbReference type="FunFam" id="1.25.40.340:FF:000002">
    <property type="entry name" value="Dihydroxyacetone kinase, L subunit"/>
    <property type="match status" value="1"/>
</dbReference>
<dbReference type="FunFam" id="3.30.1180.20:FF:000001">
    <property type="entry name" value="Dihydroxyacetone kinase 1"/>
    <property type="match status" value="1"/>
</dbReference>
<dbReference type="SUPFAM" id="SSF101473">
    <property type="entry name" value="DhaL-like"/>
    <property type="match status" value="1"/>
</dbReference>
<keyword evidence="4" id="KW-0067">ATP-binding</keyword>
<dbReference type="NCBIfam" id="NF011049">
    <property type="entry name" value="PRK14479.1"/>
    <property type="match status" value="1"/>
</dbReference>
<dbReference type="EMBL" id="FOLG01000003">
    <property type="protein sequence ID" value="SFC18244.1"/>
    <property type="molecule type" value="Genomic_DNA"/>
</dbReference>
<dbReference type="Pfam" id="PF02733">
    <property type="entry name" value="Dak1"/>
    <property type="match status" value="1"/>
</dbReference>
<evidence type="ECO:0000256" key="3">
    <source>
        <dbReference type="ARBA" id="ARBA00022777"/>
    </source>
</evidence>
<gene>
    <name evidence="8" type="ORF">SAMN04488094_1031</name>
    <name evidence="9" type="ORF">SAMN04488094_1061</name>
    <name evidence="10" type="ORF">SAMN04488094_1081</name>
</gene>
<keyword evidence="11" id="KW-1185">Reference proteome</keyword>
<evidence type="ECO:0000313" key="11">
    <source>
        <dbReference type="Proteomes" id="UP000198728"/>
    </source>
</evidence>
<evidence type="ECO:0000313" key="10">
    <source>
        <dbReference type="EMBL" id="SFC69403.1"/>
    </source>
</evidence>
<dbReference type="InterPro" id="IPR012737">
    <property type="entry name" value="DhaK_L_YcgS"/>
</dbReference>
<dbReference type="Gene3D" id="1.25.40.340">
    <property type="match status" value="1"/>
</dbReference>